<feature type="transmembrane region" description="Helical" evidence="1">
    <location>
        <begin position="20"/>
        <end position="39"/>
    </location>
</feature>
<accession>A0A4U3A8N2</accession>
<keyword evidence="1" id="KW-1133">Transmembrane helix</keyword>
<dbReference type="EMBL" id="SZOD01000447">
    <property type="protein sequence ID" value="TKI83250.1"/>
    <property type="molecule type" value="Genomic_DNA"/>
</dbReference>
<evidence type="ECO:0000313" key="3">
    <source>
        <dbReference type="Proteomes" id="UP000305524"/>
    </source>
</evidence>
<keyword evidence="1" id="KW-0812">Transmembrane</keyword>
<keyword evidence="1" id="KW-0472">Membrane</keyword>
<reference evidence="2 3" key="1">
    <citation type="journal article" date="2019" name="Environ. Microbiol.">
        <title>An active ?-lactamase is a part of an orchestrated cell wall stress resistance network of Bacillus subtilis and related rhizosphere species.</title>
        <authorList>
            <person name="Bucher T."/>
            <person name="Keren-Paz A."/>
            <person name="Hausser J."/>
            <person name="Olender T."/>
            <person name="Cytryn E."/>
            <person name="Kolodkin-Gal I."/>
        </authorList>
    </citation>
    <scope>NUCLEOTIDE SEQUENCE [LARGE SCALE GENOMIC DNA]</scope>
    <source>
        <strain evidence="2 3">I186</strain>
    </source>
</reference>
<organism evidence="2 3">
    <name type="scientific">Bacillus mycoides</name>
    <dbReference type="NCBI Taxonomy" id="1405"/>
    <lineage>
        <taxon>Bacteria</taxon>
        <taxon>Bacillati</taxon>
        <taxon>Bacillota</taxon>
        <taxon>Bacilli</taxon>
        <taxon>Bacillales</taxon>
        <taxon>Bacillaceae</taxon>
        <taxon>Bacillus</taxon>
        <taxon>Bacillus cereus group</taxon>
    </lineage>
</organism>
<dbReference type="AlphaFoldDB" id="A0A4U3A8N2"/>
<evidence type="ECO:0000313" key="2">
    <source>
        <dbReference type="EMBL" id="TKI83250.1"/>
    </source>
</evidence>
<protein>
    <submittedName>
        <fullName evidence="2">Uncharacterized protein</fullName>
    </submittedName>
</protein>
<name>A0A4U3A8N2_BACMY</name>
<evidence type="ECO:0000256" key="1">
    <source>
        <dbReference type="SAM" id="Phobius"/>
    </source>
</evidence>
<dbReference type="Proteomes" id="UP000305524">
    <property type="component" value="Unassembled WGS sequence"/>
</dbReference>
<sequence>MAIFQWIESWLSSDILHFNLFVGMTTLLSLASVILFSIIFKKIGTNDIERLRIKLQISYTMYTSLLVLLAIFILWMPTNTIYLRQYLIMIISISLLFGSISGLYHYRKKYSLRVELDSFFRTRYS</sequence>
<feature type="transmembrane region" description="Helical" evidence="1">
    <location>
        <begin position="59"/>
        <end position="77"/>
    </location>
</feature>
<proteinExistence type="predicted"/>
<comment type="caution">
    <text evidence="2">The sequence shown here is derived from an EMBL/GenBank/DDBJ whole genome shotgun (WGS) entry which is preliminary data.</text>
</comment>
<feature type="transmembrane region" description="Helical" evidence="1">
    <location>
        <begin position="83"/>
        <end position="104"/>
    </location>
</feature>
<gene>
    <name evidence="2" type="ORF">FC701_18455</name>
</gene>